<dbReference type="EMBL" id="PDNA01000016">
    <property type="protein sequence ID" value="PGH26480.1"/>
    <property type="molecule type" value="Genomic_DNA"/>
</dbReference>
<dbReference type="Proteomes" id="UP000224634">
    <property type="component" value="Unassembled WGS sequence"/>
</dbReference>
<feature type="compositionally biased region" description="Acidic residues" evidence="1">
    <location>
        <begin position="364"/>
        <end position="383"/>
    </location>
</feature>
<accession>A0A2B7YZA5</accession>
<organism evidence="2 3">
    <name type="scientific">Polytolypa hystricis (strain UAMH7299)</name>
    <dbReference type="NCBI Taxonomy" id="1447883"/>
    <lineage>
        <taxon>Eukaryota</taxon>
        <taxon>Fungi</taxon>
        <taxon>Dikarya</taxon>
        <taxon>Ascomycota</taxon>
        <taxon>Pezizomycotina</taxon>
        <taxon>Eurotiomycetes</taxon>
        <taxon>Eurotiomycetidae</taxon>
        <taxon>Onygenales</taxon>
        <taxon>Onygenales incertae sedis</taxon>
        <taxon>Polytolypa</taxon>
    </lineage>
</organism>
<name>A0A2B7YZA5_POLH7</name>
<dbReference type="PANTHER" id="PTHR35179:SF2">
    <property type="entry name" value="START DOMAIN-CONTAINING PROTEIN"/>
    <property type="match status" value="1"/>
</dbReference>
<protein>
    <recommendedName>
        <fullName evidence="4">Geranylgeranyl pyrophosphate synthetase</fullName>
    </recommendedName>
</protein>
<evidence type="ECO:0000256" key="1">
    <source>
        <dbReference type="SAM" id="MobiDB-lite"/>
    </source>
</evidence>
<dbReference type="PANTHER" id="PTHR35179">
    <property type="entry name" value="PROTEIN CBG02620"/>
    <property type="match status" value="1"/>
</dbReference>
<gene>
    <name evidence="2" type="ORF">AJ80_01794</name>
</gene>
<sequence length="405" mass="46155">MYLRIFAPEEGSQRQQGGGNFPGSPIQSSATLWRPALCCIYNWLNETCPSIMIPGELPLWNPPATNRQLKADKGKYFRDLNAARHPIYPMEPAVQAVLQQSAEFDTKNLDIFACSKTLENLLQFIRGSDKCFRFIVSRVGNTIFLIRRENSPTELISDIRGYGHTFPEVYTTWGKSVAESESHQRIVTYKFGGLNFLVRFGSDGYIREKDIRTEPLKPDQSVDDLASILEGPPPRRISERFHIETGGRLVPQDNALASQVPTLVVAYHEYGVFNDIRIQDMKEPILQWERDNEGLLRKFVWLMNEITEYAKTSQTALEICYSVDGNLEVRRLPKEKFEALPAELQDRWITVGSGSEERTSDLGEREEDFNEEQSDNERLDDDSSSSKDYTACSAEDCGYCGHCTY</sequence>
<dbReference type="OrthoDB" id="5393654at2759"/>
<dbReference type="AlphaFoldDB" id="A0A2B7YZA5"/>
<dbReference type="STRING" id="1447883.A0A2B7YZA5"/>
<evidence type="ECO:0000313" key="2">
    <source>
        <dbReference type="EMBL" id="PGH26480.1"/>
    </source>
</evidence>
<comment type="caution">
    <text evidence="2">The sequence shown here is derived from an EMBL/GenBank/DDBJ whole genome shotgun (WGS) entry which is preliminary data.</text>
</comment>
<evidence type="ECO:0000313" key="3">
    <source>
        <dbReference type="Proteomes" id="UP000224634"/>
    </source>
</evidence>
<feature type="region of interest" description="Disordered" evidence="1">
    <location>
        <begin position="353"/>
        <end position="390"/>
    </location>
</feature>
<keyword evidence="3" id="KW-1185">Reference proteome</keyword>
<proteinExistence type="predicted"/>
<reference evidence="2 3" key="1">
    <citation type="submission" date="2017-10" db="EMBL/GenBank/DDBJ databases">
        <title>Comparative genomics in systemic dimorphic fungi from Ajellomycetaceae.</title>
        <authorList>
            <person name="Munoz J.F."/>
            <person name="Mcewen J.G."/>
            <person name="Clay O.K."/>
            <person name="Cuomo C.A."/>
        </authorList>
    </citation>
    <scope>NUCLEOTIDE SEQUENCE [LARGE SCALE GENOMIC DNA]</scope>
    <source>
        <strain evidence="2 3">UAMH7299</strain>
    </source>
</reference>
<evidence type="ECO:0008006" key="4">
    <source>
        <dbReference type="Google" id="ProtNLM"/>
    </source>
</evidence>